<gene>
    <name evidence="1" type="ORF">IMCC14465_12660</name>
</gene>
<accession>J9A520</accession>
<sequence length="38" mass="4337">MAEALINERIITWARERVGFDIPTLANVFGLPSEHIQK</sequence>
<keyword evidence="2" id="KW-1185">Reference proteome</keyword>
<evidence type="ECO:0000313" key="1">
    <source>
        <dbReference type="EMBL" id="EJW21470.1"/>
    </source>
</evidence>
<name>J9A520_9PROT</name>
<evidence type="ECO:0000313" key="2">
    <source>
        <dbReference type="Proteomes" id="UP000004836"/>
    </source>
</evidence>
<proteinExistence type="predicted"/>
<comment type="caution">
    <text evidence="1">The sequence shown here is derived from an EMBL/GenBank/DDBJ whole genome shotgun (WGS) entry which is preliminary data.</text>
</comment>
<dbReference type="STRING" id="1220535.IMCC14465_12660"/>
<reference evidence="1 2" key="1">
    <citation type="journal article" date="2012" name="J. Bacteriol.">
        <title>Genome Sequence of Strain IMCC14465, Isolated from the East Sea, Belonging to the PS1 Clade of Alphaproteobacteria.</title>
        <authorList>
            <person name="Yang S.J."/>
            <person name="Kang I."/>
            <person name="Cho J.C."/>
        </authorList>
    </citation>
    <scope>NUCLEOTIDE SEQUENCE [LARGE SCALE GENOMIC DNA]</scope>
    <source>
        <strain evidence="1 2">IMCC14465</strain>
    </source>
</reference>
<dbReference type="AlphaFoldDB" id="J9A520"/>
<protein>
    <submittedName>
        <fullName evidence="1">Uncharacterized protein</fullName>
    </submittedName>
</protein>
<dbReference type="Proteomes" id="UP000004836">
    <property type="component" value="Unassembled WGS sequence"/>
</dbReference>
<organism evidence="1 2">
    <name type="scientific">alpha proteobacterium IMCC14465</name>
    <dbReference type="NCBI Taxonomy" id="1220535"/>
    <lineage>
        <taxon>Bacteria</taxon>
        <taxon>Pseudomonadati</taxon>
        <taxon>Pseudomonadota</taxon>
        <taxon>Alphaproteobacteria</taxon>
        <taxon>PS1 clade</taxon>
    </lineage>
</organism>
<dbReference type="EMBL" id="ALYF01000003">
    <property type="protein sequence ID" value="EJW21470.1"/>
    <property type="molecule type" value="Genomic_DNA"/>
</dbReference>